<feature type="region of interest" description="Disordered" evidence="1">
    <location>
        <begin position="303"/>
        <end position="396"/>
    </location>
</feature>
<dbReference type="AlphaFoldDB" id="A0A7I8K2N6"/>
<sequence>MVYFRENTTDGGEGDDLDRRNSSAEEGSSGANESVSSETSGLGQGSGTAAGGLGERFADAPTEGGDGDLLLACDELERGVLQWLRALDLHVIGACRVDERLKPLFKLNISSGIAEDRLVAQLSQHFEATEIGTLARCLCVPLVSVRVGRVNKEGALLCPIATKGYLQLTLLPTSDMRLSFCGDNGVKESLAVVSHLAGDSEVMIEEISADGTGRTFLLRLSVNHLAYFWCSEKSQFLGSELLSKMKDLLRRRPSLSQLTGISELRLDSFATHLRAYLLRPPITIEASSGAHPSTVLMETARIPVSNPGSRPAPAVPSFSHARSGVGRPTRTATSSNPRCGGEDGPPPPGAGDPPAEVSTSSARCGSPSGGGGGGDDDEARECSRSRPLHQPQPFRFPEIPNLSYLSSSFSPSQVVPAAPSPSLFSPYYCWCPPLSSLQNPPSVPPHHPPSMASEGTLLFPPLDLSEGPALDLDLPLIFPLPSFAAKSSAQQIPTFTPFMSDPIVHVPVIDVCSSGGQGYLVSAGPAISSAVPPLHPGIVSPLLPEVESSAEKNARETLRMLMAASAPATPQLIEVIPAVLTTVSDGFPCLHHVSISLCSVPPPARGVALAQLPFILLCLICLGHAGLEPRRAGRRKPRPLHWDEGRGRHYEVRAPSGNLVSSPNHTGDQRRDERPH</sequence>
<name>A0A7I8K2N6_SPIIN</name>
<reference evidence="2" key="1">
    <citation type="submission" date="2020-02" db="EMBL/GenBank/DDBJ databases">
        <authorList>
            <person name="Scholz U."/>
            <person name="Mascher M."/>
            <person name="Fiebig A."/>
        </authorList>
    </citation>
    <scope>NUCLEOTIDE SEQUENCE</scope>
</reference>
<feature type="region of interest" description="Disordered" evidence="1">
    <location>
        <begin position="1"/>
        <end position="58"/>
    </location>
</feature>
<evidence type="ECO:0000313" key="2">
    <source>
        <dbReference type="EMBL" id="CAA7389862.1"/>
    </source>
</evidence>
<feature type="compositionally biased region" description="Basic and acidic residues" evidence="1">
    <location>
        <begin position="667"/>
        <end position="676"/>
    </location>
</feature>
<keyword evidence="3" id="KW-1185">Reference proteome</keyword>
<proteinExistence type="predicted"/>
<dbReference type="Proteomes" id="UP000663760">
    <property type="component" value="Chromosome 1"/>
</dbReference>
<dbReference type="PANTHER" id="PTHR36741:SF1">
    <property type="entry name" value="OS07G0100500 PROTEIN"/>
    <property type="match status" value="1"/>
</dbReference>
<evidence type="ECO:0000313" key="3">
    <source>
        <dbReference type="Proteomes" id="UP000663760"/>
    </source>
</evidence>
<gene>
    <name evidence="2" type="ORF">SI8410_01001833</name>
</gene>
<feature type="region of interest" description="Disordered" evidence="1">
    <location>
        <begin position="630"/>
        <end position="676"/>
    </location>
</feature>
<evidence type="ECO:0000256" key="1">
    <source>
        <dbReference type="SAM" id="MobiDB-lite"/>
    </source>
</evidence>
<feature type="compositionally biased region" description="Basic and acidic residues" evidence="1">
    <location>
        <begin position="640"/>
        <end position="652"/>
    </location>
</feature>
<accession>A0A7I8K2N6</accession>
<feature type="compositionally biased region" description="Gly residues" evidence="1">
    <location>
        <begin position="42"/>
        <end position="54"/>
    </location>
</feature>
<dbReference type="OrthoDB" id="1921521at2759"/>
<dbReference type="PANTHER" id="PTHR36741">
    <property type="entry name" value="OS07G0100500 PROTEIN"/>
    <property type="match status" value="1"/>
</dbReference>
<feature type="compositionally biased region" description="Low complexity" evidence="1">
    <location>
        <begin position="24"/>
        <end position="41"/>
    </location>
</feature>
<organism evidence="2 3">
    <name type="scientific">Spirodela intermedia</name>
    <name type="common">Intermediate duckweed</name>
    <dbReference type="NCBI Taxonomy" id="51605"/>
    <lineage>
        <taxon>Eukaryota</taxon>
        <taxon>Viridiplantae</taxon>
        <taxon>Streptophyta</taxon>
        <taxon>Embryophyta</taxon>
        <taxon>Tracheophyta</taxon>
        <taxon>Spermatophyta</taxon>
        <taxon>Magnoliopsida</taxon>
        <taxon>Liliopsida</taxon>
        <taxon>Araceae</taxon>
        <taxon>Lemnoideae</taxon>
        <taxon>Spirodela</taxon>
    </lineage>
</organism>
<dbReference type="EMBL" id="LR746264">
    <property type="protein sequence ID" value="CAA7389862.1"/>
    <property type="molecule type" value="Genomic_DNA"/>
</dbReference>
<protein>
    <submittedName>
        <fullName evidence="2">Uncharacterized protein</fullName>
    </submittedName>
</protein>